<feature type="transmembrane region" description="Helical" evidence="2">
    <location>
        <begin position="247"/>
        <end position="264"/>
    </location>
</feature>
<organism evidence="3 4">
    <name type="scientific">Pseudomonas violetae</name>
    <dbReference type="NCBI Taxonomy" id="2915813"/>
    <lineage>
        <taxon>Bacteria</taxon>
        <taxon>Pseudomonadati</taxon>
        <taxon>Pseudomonadota</taxon>
        <taxon>Gammaproteobacteria</taxon>
        <taxon>Pseudomonadales</taxon>
        <taxon>Pseudomonadaceae</taxon>
        <taxon>Pseudomonas</taxon>
    </lineage>
</organism>
<feature type="coiled-coil region" evidence="1">
    <location>
        <begin position="209"/>
        <end position="243"/>
    </location>
</feature>
<evidence type="ECO:0000256" key="2">
    <source>
        <dbReference type="SAM" id="Phobius"/>
    </source>
</evidence>
<proteinExistence type="predicted"/>
<keyword evidence="1" id="KW-0175">Coiled coil</keyword>
<protein>
    <submittedName>
        <fullName evidence="3">Uncharacterized protein</fullName>
    </submittedName>
</protein>
<reference evidence="3 4" key="1">
    <citation type="submission" date="2022-02" db="EMBL/GenBank/DDBJ databases">
        <title>Comparative genomics of the first Antarctic Pseudomonas spp. capable of biotransforming 2,4,6-Trinitrotoluene.</title>
        <authorList>
            <person name="Cabrera M.A."/>
            <person name="Marquez S.L."/>
            <person name="Perez-Donoso J.M."/>
        </authorList>
    </citation>
    <scope>NUCLEOTIDE SEQUENCE [LARGE SCALE GENOMIC DNA]</scope>
    <source>
        <strain evidence="3 4">TNT19</strain>
    </source>
</reference>
<keyword evidence="4" id="KW-1185">Reference proteome</keyword>
<evidence type="ECO:0000313" key="4">
    <source>
        <dbReference type="Proteomes" id="UP001299876"/>
    </source>
</evidence>
<dbReference type="RefSeq" id="WP_247285766.1">
    <property type="nucleotide sequence ID" value="NZ_JAKNRW010000001.1"/>
</dbReference>
<dbReference type="EMBL" id="JAKNRW010000001">
    <property type="protein sequence ID" value="MCK1788725.1"/>
    <property type="molecule type" value="Genomic_DNA"/>
</dbReference>
<gene>
    <name evidence="3" type="ORF">L9059_00660</name>
</gene>
<comment type="caution">
    <text evidence="3">The sequence shown here is derived from an EMBL/GenBank/DDBJ whole genome shotgun (WGS) entry which is preliminary data.</text>
</comment>
<keyword evidence="2" id="KW-0472">Membrane</keyword>
<keyword evidence="2" id="KW-1133">Transmembrane helix</keyword>
<sequence length="265" mass="29643">MPSLTDLTHFVVKAYMSLETTDTNVEHQVLKIIDPSGIDHIVLITTTKRLSQFQVQGELHKSAEIDVVAVYISGPIQLGQLTHGHVSRMGGTVDTVNKSARITNKSVMVAYRMQGYGVGTFMQDVIVRWVKGFDPQLPVETIKVAEVDATPTNQLRRNKYYANFGVRFSTNPLNSGVVAGLSMPMKVSDLKSHDGWKKKITVQSIDKTMNGQDAAARALEEQIEKLERVVQTKAHTIEAYEKSHSRLWRLWLGSIIALALGLWWK</sequence>
<dbReference type="Proteomes" id="UP001299876">
    <property type="component" value="Unassembled WGS sequence"/>
</dbReference>
<accession>A0ABT0ESM5</accession>
<evidence type="ECO:0000256" key="1">
    <source>
        <dbReference type="SAM" id="Coils"/>
    </source>
</evidence>
<keyword evidence="2" id="KW-0812">Transmembrane</keyword>
<evidence type="ECO:0000313" key="3">
    <source>
        <dbReference type="EMBL" id="MCK1788725.1"/>
    </source>
</evidence>
<name>A0ABT0ESM5_9PSED</name>